<dbReference type="InterPro" id="IPR038507">
    <property type="entry name" value="YcnI-like_sf"/>
</dbReference>
<dbReference type="Pfam" id="PF07987">
    <property type="entry name" value="DUF1775"/>
    <property type="match status" value="1"/>
</dbReference>
<feature type="domain" description="YncI copper-binding" evidence="1">
    <location>
        <begin position="2"/>
        <end position="144"/>
    </location>
</feature>
<feature type="non-terminal residue" evidence="2">
    <location>
        <position position="1"/>
    </location>
</feature>
<dbReference type="Gene3D" id="2.60.40.2230">
    <property type="entry name" value="Uncharacterised protein YcnI-like PF07987, DUF1775"/>
    <property type="match status" value="1"/>
</dbReference>
<sequence length="188" mass="20031">AHVTANPSVGVSGAYFQTNFRVPHGCNGNATDRVIVEIPKGVSSVKPRATVPWNTTINMVPLDVPITTPTGVVNTTVGSITWSNGELSDSMYEDFSLQFKLPTMEGALYWKVYQHCVNNEWNNWTSVPDSNGKTNGFPAAVINISNATTSDSKDTTKNPSAAALTSQVMGLGHTVLIGAGALLISFML</sequence>
<dbReference type="EMBL" id="JAAAHW010002868">
    <property type="protein sequence ID" value="KAF9991246.1"/>
    <property type="molecule type" value="Genomic_DNA"/>
</dbReference>
<dbReference type="Proteomes" id="UP000749646">
    <property type="component" value="Unassembled WGS sequence"/>
</dbReference>
<evidence type="ECO:0000313" key="3">
    <source>
        <dbReference type="Proteomes" id="UP000749646"/>
    </source>
</evidence>
<comment type="caution">
    <text evidence="2">The sequence shown here is derived from an EMBL/GenBank/DDBJ whole genome shotgun (WGS) entry which is preliminary data.</text>
</comment>
<evidence type="ECO:0000313" key="2">
    <source>
        <dbReference type="EMBL" id="KAF9991246.1"/>
    </source>
</evidence>
<protein>
    <recommendedName>
        <fullName evidence="1">YncI copper-binding domain-containing protein</fullName>
    </recommendedName>
</protein>
<reference evidence="2" key="1">
    <citation type="journal article" date="2020" name="Fungal Divers.">
        <title>Resolving the Mortierellaceae phylogeny through synthesis of multi-gene phylogenetics and phylogenomics.</title>
        <authorList>
            <person name="Vandepol N."/>
            <person name="Liber J."/>
            <person name="Desiro A."/>
            <person name="Na H."/>
            <person name="Kennedy M."/>
            <person name="Barry K."/>
            <person name="Grigoriev I.V."/>
            <person name="Miller A.N."/>
            <person name="O'Donnell K."/>
            <person name="Stajich J.E."/>
            <person name="Bonito G."/>
        </authorList>
    </citation>
    <scope>NUCLEOTIDE SEQUENCE</scope>
    <source>
        <strain evidence="2">MES-2147</strain>
    </source>
</reference>
<accession>A0A9P6MBT2</accession>
<keyword evidence="3" id="KW-1185">Reference proteome</keyword>
<proteinExistence type="predicted"/>
<dbReference type="CDD" id="cd08545">
    <property type="entry name" value="YcnI_like"/>
    <property type="match status" value="1"/>
</dbReference>
<dbReference type="OrthoDB" id="4234at2759"/>
<dbReference type="InterPro" id="IPR012533">
    <property type="entry name" value="YcnI-copper_dom"/>
</dbReference>
<dbReference type="AlphaFoldDB" id="A0A9P6MBT2"/>
<gene>
    <name evidence="2" type="ORF">BGZ65_000834</name>
</gene>
<name>A0A9P6MBT2_9FUNG</name>
<evidence type="ECO:0000259" key="1">
    <source>
        <dbReference type="Pfam" id="PF07987"/>
    </source>
</evidence>
<organism evidence="2 3">
    <name type="scientific">Modicella reniformis</name>
    <dbReference type="NCBI Taxonomy" id="1440133"/>
    <lineage>
        <taxon>Eukaryota</taxon>
        <taxon>Fungi</taxon>
        <taxon>Fungi incertae sedis</taxon>
        <taxon>Mucoromycota</taxon>
        <taxon>Mortierellomycotina</taxon>
        <taxon>Mortierellomycetes</taxon>
        <taxon>Mortierellales</taxon>
        <taxon>Mortierellaceae</taxon>
        <taxon>Modicella</taxon>
    </lineage>
</organism>